<dbReference type="AlphaFoldDB" id="A0AAV7LME2"/>
<feature type="compositionally biased region" description="Basic and acidic residues" evidence="1">
    <location>
        <begin position="134"/>
        <end position="146"/>
    </location>
</feature>
<keyword evidence="3" id="KW-1185">Reference proteome</keyword>
<evidence type="ECO:0000313" key="3">
    <source>
        <dbReference type="Proteomes" id="UP001066276"/>
    </source>
</evidence>
<organism evidence="2 3">
    <name type="scientific">Pleurodeles waltl</name>
    <name type="common">Iberian ribbed newt</name>
    <dbReference type="NCBI Taxonomy" id="8319"/>
    <lineage>
        <taxon>Eukaryota</taxon>
        <taxon>Metazoa</taxon>
        <taxon>Chordata</taxon>
        <taxon>Craniata</taxon>
        <taxon>Vertebrata</taxon>
        <taxon>Euteleostomi</taxon>
        <taxon>Amphibia</taxon>
        <taxon>Batrachia</taxon>
        <taxon>Caudata</taxon>
        <taxon>Salamandroidea</taxon>
        <taxon>Salamandridae</taxon>
        <taxon>Pleurodelinae</taxon>
        <taxon>Pleurodeles</taxon>
    </lineage>
</organism>
<name>A0AAV7LME2_PLEWA</name>
<dbReference type="Proteomes" id="UP001066276">
    <property type="component" value="Chromosome 11"/>
</dbReference>
<comment type="caution">
    <text evidence="2">The sequence shown here is derived from an EMBL/GenBank/DDBJ whole genome shotgun (WGS) entry which is preliminary data.</text>
</comment>
<evidence type="ECO:0000256" key="1">
    <source>
        <dbReference type="SAM" id="MobiDB-lite"/>
    </source>
</evidence>
<evidence type="ECO:0000313" key="2">
    <source>
        <dbReference type="EMBL" id="KAJ1092776.1"/>
    </source>
</evidence>
<accession>A0AAV7LME2</accession>
<protein>
    <submittedName>
        <fullName evidence="2">Uncharacterized protein</fullName>
    </submittedName>
</protein>
<reference evidence="2" key="1">
    <citation type="journal article" date="2022" name="bioRxiv">
        <title>Sequencing and chromosome-scale assembly of the giantPleurodeles waltlgenome.</title>
        <authorList>
            <person name="Brown T."/>
            <person name="Elewa A."/>
            <person name="Iarovenko S."/>
            <person name="Subramanian E."/>
            <person name="Araus A.J."/>
            <person name="Petzold A."/>
            <person name="Susuki M."/>
            <person name="Suzuki K.-i.T."/>
            <person name="Hayashi T."/>
            <person name="Toyoda A."/>
            <person name="Oliveira C."/>
            <person name="Osipova E."/>
            <person name="Leigh N.D."/>
            <person name="Simon A."/>
            <person name="Yun M.H."/>
        </authorList>
    </citation>
    <scope>NUCLEOTIDE SEQUENCE</scope>
    <source>
        <strain evidence="2">20211129_DDA</strain>
        <tissue evidence="2">Liver</tissue>
    </source>
</reference>
<gene>
    <name evidence="2" type="ORF">NDU88_005886</name>
</gene>
<proteinExistence type="predicted"/>
<dbReference type="EMBL" id="JANPWB010000015">
    <property type="protein sequence ID" value="KAJ1092776.1"/>
    <property type="molecule type" value="Genomic_DNA"/>
</dbReference>
<feature type="region of interest" description="Disordered" evidence="1">
    <location>
        <begin position="109"/>
        <end position="173"/>
    </location>
</feature>
<sequence length="239" mass="26402">MIGYETLCEVAARSHVVFIFFLLLPNGDSGGAWGKRRIKDRWWTASSGAKDTWSPATALSEFFWTRGPALGTFNSGGSELQEIQDGGRYLECLIDASYKHLGAPRRLDSEAVSPGAAGGEGPARENCAGVAEHLGPRRDRVRRESSGWESSQPTPTAVEARETRAGRSGRTAADSGVWRLDRKRCIWETQNSGRRPENILIAAWRRTRDLPLFCYEERNTGITEGRGLNLGSTMEPWAC</sequence>